<dbReference type="EMBL" id="CP053923">
    <property type="protein sequence ID" value="QNT69033.1"/>
    <property type="molecule type" value="Genomic_DNA"/>
</dbReference>
<reference evidence="1 2" key="1">
    <citation type="submission" date="2020-05" db="EMBL/GenBank/DDBJ databases">
        <title>Complete closed genome sequence of Defluviicoccus vanus.</title>
        <authorList>
            <person name="Bessarab I."/>
            <person name="Arumugam K."/>
            <person name="Maszenan A.M."/>
            <person name="Seviour R.J."/>
            <person name="Williams R.B."/>
        </authorList>
    </citation>
    <scope>NUCLEOTIDE SEQUENCE [LARGE SCALE GENOMIC DNA]</scope>
    <source>
        <strain evidence="1 2">Ben 114</strain>
    </source>
</reference>
<evidence type="ECO:0000313" key="2">
    <source>
        <dbReference type="Proteomes" id="UP000516369"/>
    </source>
</evidence>
<protein>
    <submittedName>
        <fullName evidence="1">Uncharacterized protein</fullName>
    </submittedName>
</protein>
<dbReference type="KEGG" id="dvn:HQ394_06305"/>
<dbReference type="AlphaFoldDB" id="A0A7H1MZZ7"/>
<proteinExistence type="predicted"/>
<gene>
    <name evidence="1" type="ORF">HQ394_06305</name>
</gene>
<evidence type="ECO:0000313" key="1">
    <source>
        <dbReference type="EMBL" id="QNT69033.1"/>
    </source>
</evidence>
<keyword evidence="2" id="KW-1185">Reference proteome</keyword>
<accession>A0A7H1MZZ7</accession>
<name>A0A7H1MZZ7_9PROT</name>
<sequence>MSVRRDATSITRRLMRRGHGLIGCRLGFEAGSSVGEGVTPMSDVTMFFPQPDGAEQGDAHASAMLSSDLDEGSFAASQYAVLCELTRGNTEALLKSTEILTRGLNMLNTAVVGSTCLTIDDAVSETRVAMRCRNCSELMAFEAANVRICASRCLMRGFTLYRMAAQLIEDAAFPLERRFALAIDALCPKAL</sequence>
<organism evidence="1 2">
    <name type="scientific">Defluviicoccus vanus</name>
    <dbReference type="NCBI Taxonomy" id="111831"/>
    <lineage>
        <taxon>Bacteria</taxon>
        <taxon>Pseudomonadati</taxon>
        <taxon>Pseudomonadota</taxon>
        <taxon>Alphaproteobacteria</taxon>
        <taxon>Rhodospirillales</taxon>
        <taxon>Rhodospirillaceae</taxon>
        <taxon>Defluviicoccus</taxon>
    </lineage>
</organism>
<dbReference type="Proteomes" id="UP000516369">
    <property type="component" value="Chromosome"/>
</dbReference>